<dbReference type="AlphaFoldDB" id="A0A919RGX1"/>
<comment type="caution">
    <text evidence="1">The sequence shown here is derived from an EMBL/GenBank/DDBJ whole genome shotgun (WGS) entry which is preliminary data.</text>
</comment>
<name>A0A919RGX1_9ACTN</name>
<sequence>MVVVLGVSLWMINVVEMQLRCVDAARAGARAIARGEPPDRVRQAMLAALPADAHTTITRDNDTARVRISVDVRPTWGGALPVLAVHATAVSPLEPGELP</sequence>
<protein>
    <recommendedName>
        <fullName evidence="3">Pilus assembly protein TadE</fullName>
    </recommendedName>
</protein>
<dbReference type="InterPro" id="IPR049790">
    <property type="entry name" value="Rv3655c/TadE"/>
</dbReference>
<dbReference type="NCBIfam" id="NF041390">
    <property type="entry name" value="TadE_Rv3655c"/>
    <property type="match status" value="1"/>
</dbReference>
<proteinExistence type="predicted"/>
<evidence type="ECO:0000313" key="2">
    <source>
        <dbReference type="Proteomes" id="UP000606172"/>
    </source>
</evidence>
<reference evidence="1" key="1">
    <citation type="submission" date="2021-01" db="EMBL/GenBank/DDBJ databases">
        <title>Whole genome shotgun sequence of Sinosporangium siamense NBRC 109515.</title>
        <authorList>
            <person name="Komaki H."/>
            <person name="Tamura T."/>
        </authorList>
    </citation>
    <scope>NUCLEOTIDE SEQUENCE</scope>
    <source>
        <strain evidence="1">NBRC 109515</strain>
    </source>
</reference>
<evidence type="ECO:0008006" key="3">
    <source>
        <dbReference type="Google" id="ProtNLM"/>
    </source>
</evidence>
<gene>
    <name evidence="1" type="ORF">Ssi02_38970</name>
</gene>
<keyword evidence="2" id="KW-1185">Reference proteome</keyword>
<dbReference type="Proteomes" id="UP000606172">
    <property type="component" value="Unassembled WGS sequence"/>
</dbReference>
<evidence type="ECO:0000313" key="1">
    <source>
        <dbReference type="EMBL" id="GII93666.1"/>
    </source>
</evidence>
<accession>A0A919RGX1</accession>
<dbReference type="EMBL" id="BOOW01000024">
    <property type="protein sequence ID" value="GII93666.1"/>
    <property type="molecule type" value="Genomic_DNA"/>
</dbReference>
<organism evidence="1 2">
    <name type="scientific">Sinosporangium siamense</name>
    <dbReference type="NCBI Taxonomy" id="1367973"/>
    <lineage>
        <taxon>Bacteria</taxon>
        <taxon>Bacillati</taxon>
        <taxon>Actinomycetota</taxon>
        <taxon>Actinomycetes</taxon>
        <taxon>Streptosporangiales</taxon>
        <taxon>Streptosporangiaceae</taxon>
        <taxon>Sinosporangium</taxon>
    </lineage>
</organism>